<name>A0AAD3MGI7_LATJO</name>
<dbReference type="EMBL" id="BRZM01000017">
    <property type="protein sequence ID" value="GLD53366.1"/>
    <property type="molecule type" value="Genomic_DNA"/>
</dbReference>
<sequence>MGEVTFQSQSCDPLTEQLRKLVSLEGDDTDRDRPQSPQLHHEAKSPLSQPQATCIAPVVPKNEDDSPPLLTRRLSSRSQSRVRHINSRARERQQEALKPRAGVVVNSTTSIGGVVLRNKPASQNPPANRHSTGSYIAGYLGQLEDRGLPEGACTSLRNGNGDHYGDRYYTDDSLPNANSSHSASEPEVYFLLRL</sequence>
<evidence type="ECO:0000256" key="1">
    <source>
        <dbReference type="SAM" id="MobiDB-lite"/>
    </source>
</evidence>
<keyword evidence="3" id="KW-1185">Reference proteome</keyword>
<comment type="caution">
    <text evidence="2">The sequence shown here is derived from an EMBL/GenBank/DDBJ whole genome shotgun (WGS) entry which is preliminary data.</text>
</comment>
<evidence type="ECO:0000313" key="3">
    <source>
        <dbReference type="Proteomes" id="UP001279410"/>
    </source>
</evidence>
<protein>
    <submittedName>
        <fullName evidence="2">1-phosphatidylinositol 4,5-bisphosphate phosphodiesterase eta-1-like protein</fullName>
    </submittedName>
</protein>
<proteinExistence type="predicted"/>
<dbReference type="AlphaFoldDB" id="A0AAD3MGI7"/>
<reference evidence="2" key="1">
    <citation type="submission" date="2022-08" db="EMBL/GenBank/DDBJ databases">
        <title>Genome sequencing of akame (Lates japonicus).</title>
        <authorList>
            <person name="Hashiguchi Y."/>
            <person name="Takahashi H."/>
        </authorList>
    </citation>
    <scope>NUCLEOTIDE SEQUENCE</scope>
    <source>
        <strain evidence="2">Kochi</strain>
    </source>
</reference>
<evidence type="ECO:0000313" key="2">
    <source>
        <dbReference type="EMBL" id="GLD53366.1"/>
    </source>
</evidence>
<organism evidence="2 3">
    <name type="scientific">Lates japonicus</name>
    <name type="common">Japanese lates</name>
    <dbReference type="NCBI Taxonomy" id="270547"/>
    <lineage>
        <taxon>Eukaryota</taxon>
        <taxon>Metazoa</taxon>
        <taxon>Chordata</taxon>
        <taxon>Craniata</taxon>
        <taxon>Vertebrata</taxon>
        <taxon>Euteleostomi</taxon>
        <taxon>Actinopterygii</taxon>
        <taxon>Neopterygii</taxon>
        <taxon>Teleostei</taxon>
        <taxon>Neoteleostei</taxon>
        <taxon>Acanthomorphata</taxon>
        <taxon>Carangaria</taxon>
        <taxon>Carangaria incertae sedis</taxon>
        <taxon>Centropomidae</taxon>
        <taxon>Lates</taxon>
    </lineage>
</organism>
<feature type="compositionally biased region" description="Basic and acidic residues" evidence="1">
    <location>
        <begin position="30"/>
        <end position="44"/>
    </location>
</feature>
<gene>
    <name evidence="2" type="ORF">AKAME5_000612800</name>
</gene>
<feature type="region of interest" description="Disordered" evidence="1">
    <location>
        <begin position="22"/>
        <end position="100"/>
    </location>
</feature>
<feature type="compositionally biased region" description="Basic and acidic residues" evidence="1">
    <location>
        <begin position="88"/>
        <end position="98"/>
    </location>
</feature>
<dbReference type="Proteomes" id="UP001279410">
    <property type="component" value="Unassembled WGS sequence"/>
</dbReference>
<accession>A0AAD3MGI7</accession>
<feature type="compositionally biased region" description="Low complexity" evidence="1">
    <location>
        <begin position="67"/>
        <end position="79"/>
    </location>
</feature>